<evidence type="ECO:0000256" key="2">
    <source>
        <dbReference type="ARBA" id="ARBA00022676"/>
    </source>
</evidence>
<sequence length="272" mass="31145">MTAGIHIIIVTHDSQEVLPQCLTHLAAQTVEITSIIIVDSGSADRQYLECCRKADNIKLVKTGNIGFGRANNLGFSLVQDLEGIVVFLNPDTFLPPGFLAKVLDVMDGKKKIGILSGKLLGYDPGKNRATGKIDSTGIFRKWYGRWYDRGMGEKDRGRYNKKNTLPAVCGALMICPVEVLRRYGEEVFDPLFFLYKEDIELSLRLHRDGYDLVYEPCLVAFHCRGWRRDRRKIPFNLRLMASKNEIQLYRKHPSPYILWAITKYLLVRFCRL</sequence>
<evidence type="ECO:0000313" key="5">
    <source>
        <dbReference type="EMBL" id="BCL60941.1"/>
    </source>
</evidence>
<name>A0A8D5FT61_9BACT</name>
<keyword evidence="3 5" id="KW-0808">Transferase</keyword>
<reference evidence="5" key="1">
    <citation type="submission" date="2020-09" db="EMBL/GenBank/DDBJ databases">
        <title>Desulfogranum mesoprofundum gen. nov., sp. nov., a novel mesophilic, sulfate-reducing chemolithoautotroph isolated from a deep-sea hydrothermal vent chimney in the Suiyo Seamount.</title>
        <authorList>
            <person name="Hashimoto Y."/>
            <person name="Nakagawa S."/>
        </authorList>
    </citation>
    <scope>NUCLEOTIDE SEQUENCE</scope>
    <source>
        <strain evidence="5">KT2</strain>
    </source>
</reference>
<organism evidence="5 6">
    <name type="scientific">Desulfomarina profundi</name>
    <dbReference type="NCBI Taxonomy" id="2772557"/>
    <lineage>
        <taxon>Bacteria</taxon>
        <taxon>Pseudomonadati</taxon>
        <taxon>Thermodesulfobacteriota</taxon>
        <taxon>Desulfobulbia</taxon>
        <taxon>Desulfobulbales</taxon>
        <taxon>Desulfobulbaceae</taxon>
        <taxon>Desulfomarina</taxon>
    </lineage>
</organism>
<accession>A0A8D5FT61</accession>
<dbReference type="Proteomes" id="UP000826725">
    <property type="component" value="Chromosome"/>
</dbReference>
<dbReference type="AlphaFoldDB" id="A0A8D5FT61"/>
<evidence type="ECO:0000259" key="4">
    <source>
        <dbReference type="Pfam" id="PF00535"/>
    </source>
</evidence>
<evidence type="ECO:0000256" key="3">
    <source>
        <dbReference type="ARBA" id="ARBA00022679"/>
    </source>
</evidence>
<dbReference type="GO" id="GO:0016757">
    <property type="term" value="F:glycosyltransferase activity"/>
    <property type="evidence" value="ECO:0007669"/>
    <property type="project" value="UniProtKB-KW"/>
</dbReference>
<dbReference type="PANTHER" id="PTHR43179:SF12">
    <property type="entry name" value="GALACTOFURANOSYLTRANSFERASE GLFT2"/>
    <property type="match status" value="1"/>
</dbReference>
<dbReference type="KEGG" id="dbk:DGMP_16340"/>
<dbReference type="Pfam" id="PF00535">
    <property type="entry name" value="Glycos_transf_2"/>
    <property type="match status" value="1"/>
</dbReference>
<proteinExistence type="inferred from homology"/>
<gene>
    <name evidence="5" type="ORF">DGMP_16340</name>
</gene>
<evidence type="ECO:0000256" key="1">
    <source>
        <dbReference type="ARBA" id="ARBA00006739"/>
    </source>
</evidence>
<evidence type="ECO:0000313" key="6">
    <source>
        <dbReference type="Proteomes" id="UP000826725"/>
    </source>
</evidence>
<dbReference type="InterPro" id="IPR001173">
    <property type="entry name" value="Glyco_trans_2-like"/>
</dbReference>
<keyword evidence="6" id="KW-1185">Reference proteome</keyword>
<dbReference type="EMBL" id="AP024086">
    <property type="protein sequence ID" value="BCL60941.1"/>
    <property type="molecule type" value="Genomic_DNA"/>
</dbReference>
<keyword evidence="2" id="KW-0328">Glycosyltransferase</keyword>
<comment type="similarity">
    <text evidence="1">Belongs to the glycosyltransferase 2 family.</text>
</comment>
<dbReference type="PANTHER" id="PTHR43179">
    <property type="entry name" value="RHAMNOSYLTRANSFERASE WBBL"/>
    <property type="match status" value="1"/>
</dbReference>
<feature type="domain" description="Glycosyltransferase 2-like" evidence="4">
    <location>
        <begin position="7"/>
        <end position="182"/>
    </location>
</feature>
<dbReference type="RefSeq" id="WP_228857019.1">
    <property type="nucleotide sequence ID" value="NZ_AP024086.1"/>
</dbReference>
<protein>
    <submittedName>
        <fullName evidence="5">Glycosyl transferase family 2</fullName>
    </submittedName>
</protein>